<evidence type="ECO:0000256" key="3">
    <source>
        <dbReference type="ARBA" id="ARBA00022490"/>
    </source>
</evidence>
<dbReference type="GO" id="GO:0005737">
    <property type="term" value="C:cytoplasm"/>
    <property type="evidence" value="ECO:0007669"/>
    <property type="project" value="UniProtKB-SubCell"/>
</dbReference>
<gene>
    <name evidence="6" type="ORF">Ae201684_009524</name>
</gene>
<dbReference type="VEuPathDB" id="FungiDB:AeMF1_003104"/>
<keyword evidence="3" id="KW-0963">Cytoplasm</keyword>
<evidence type="ECO:0000256" key="1">
    <source>
        <dbReference type="ARBA" id="ARBA00004123"/>
    </source>
</evidence>
<dbReference type="PANTHER" id="PTHR31661">
    <property type="entry name" value="SIMILAR TO CDNA SEQUENCE BC052040"/>
    <property type="match status" value="1"/>
</dbReference>
<dbReference type="GO" id="GO:0005634">
    <property type="term" value="C:nucleus"/>
    <property type="evidence" value="ECO:0007669"/>
    <property type="project" value="UniProtKB-SubCell"/>
</dbReference>
<dbReference type="AlphaFoldDB" id="A0A6G0X1E0"/>
<comment type="subcellular location">
    <subcellularLocation>
        <location evidence="2">Cytoplasm</location>
    </subcellularLocation>
    <subcellularLocation>
        <location evidence="1">Nucleus</location>
    </subcellularLocation>
</comment>
<dbReference type="PANTHER" id="PTHR31661:SF1">
    <property type="entry name" value="CDAN1-INTERACTING NUCLEASE 1"/>
    <property type="match status" value="1"/>
</dbReference>
<reference evidence="6 7" key="1">
    <citation type="submission" date="2019-07" db="EMBL/GenBank/DDBJ databases">
        <title>Genomics analysis of Aphanomyces spp. identifies a new class of oomycete effector associated with host adaptation.</title>
        <authorList>
            <person name="Gaulin E."/>
        </authorList>
    </citation>
    <scope>NUCLEOTIDE SEQUENCE [LARGE SCALE GENOMIC DNA]</scope>
    <source>
        <strain evidence="6 7">ATCC 201684</strain>
    </source>
</reference>
<keyword evidence="4" id="KW-0539">Nucleus</keyword>
<name>A0A6G0X1E0_9STRA</name>
<evidence type="ECO:0000313" key="6">
    <source>
        <dbReference type="EMBL" id="KAF0733589.1"/>
    </source>
</evidence>
<keyword evidence="7" id="KW-1185">Reference proteome</keyword>
<sequence>MVLEARVAPTASLMKCEEAEYKLARARQQQQVVAKNHVRQLRKPNSTHFQTLVNMHAQNHSLVAISRHLRMAPCIVARVFLEQVENIDKTKVYKLLLSTLEETDGTMSAMVTDRLRRELRECVEQDVHCSPLCDRVRRSEGDEYEHMMVLRLTQMGIPFENEFMLRERGLAKTPDALLLVPIQVKVNDVWHVVQWIDSKAMAHEIGTENEVQHIAQAHAYVNRFGPGMLVYWMGCDDAHFVPQDDILVVDHLPTNFLYPGQAIETTTEVSPIPEGTTFSFEPMHVETSRDEQGIPQTIITF</sequence>
<dbReference type="Pfam" id="PF14811">
    <property type="entry name" value="TPD"/>
    <property type="match status" value="1"/>
</dbReference>
<proteinExistence type="predicted"/>
<protein>
    <recommendedName>
        <fullName evidence="5">CDAN1-interacting nuclease 1</fullName>
    </recommendedName>
</protein>
<dbReference type="InterPro" id="IPR029404">
    <property type="entry name" value="CDIN1"/>
</dbReference>
<evidence type="ECO:0000256" key="4">
    <source>
        <dbReference type="ARBA" id="ARBA00023242"/>
    </source>
</evidence>
<organism evidence="6 7">
    <name type="scientific">Aphanomyces euteiches</name>
    <dbReference type="NCBI Taxonomy" id="100861"/>
    <lineage>
        <taxon>Eukaryota</taxon>
        <taxon>Sar</taxon>
        <taxon>Stramenopiles</taxon>
        <taxon>Oomycota</taxon>
        <taxon>Saprolegniomycetes</taxon>
        <taxon>Saprolegniales</taxon>
        <taxon>Verrucalvaceae</taxon>
        <taxon>Aphanomyces</taxon>
    </lineage>
</organism>
<comment type="caution">
    <text evidence="6">The sequence shown here is derived from an EMBL/GenBank/DDBJ whole genome shotgun (WGS) entry which is preliminary data.</text>
</comment>
<dbReference type="Proteomes" id="UP000481153">
    <property type="component" value="Unassembled WGS sequence"/>
</dbReference>
<evidence type="ECO:0000256" key="2">
    <source>
        <dbReference type="ARBA" id="ARBA00004496"/>
    </source>
</evidence>
<dbReference type="EMBL" id="VJMJ01000121">
    <property type="protein sequence ID" value="KAF0733589.1"/>
    <property type="molecule type" value="Genomic_DNA"/>
</dbReference>
<accession>A0A6G0X1E0</accession>
<evidence type="ECO:0000256" key="5">
    <source>
        <dbReference type="ARBA" id="ARBA00023480"/>
    </source>
</evidence>
<evidence type="ECO:0000313" key="7">
    <source>
        <dbReference type="Proteomes" id="UP000481153"/>
    </source>
</evidence>